<name>A0ABR7G028_9FIRM</name>
<keyword evidence="2" id="KW-1185">Reference proteome</keyword>
<sequence>MKRKGNNIAEDTFLYWLEVEQYMTQFKEGNFENYDECQKVLQHLAVRELQMSIDKCNSQGVSIEIPSFLVKR</sequence>
<proteinExistence type="predicted"/>
<protein>
    <submittedName>
        <fullName evidence="1">Uncharacterized protein</fullName>
    </submittedName>
</protein>
<accession>A0ABR7G028</accession>
<dbReference type="Proteomes" id="UP000628463">
    <property type="component" value="Unassembled WGS sequence"/>
</dbReference>
<comment type="caution">
    <text evidence="1">The sequence shown here is derived from an EMBL/GenBank/DDBJ whole genome shotgun (WGS) entry which is preliminary data.</text>
</comment>
<evidence type="ECO:0000313" key="1">
    <source>
        <dbReference type="EMBL" id="MBC5680801.1"/>
    </source>
</evidence>
<gene>
    <name evidence="1" type="ORF">H8S01_07500</name>
</gene>
<dbReference type="EMBL" id="JACOPD010000005">
    <property type="protein sequence ID" value="MBC5680801.1"/>
    <property type="molecule type" value="Genomic_DNA"/>
</dbReference>
<reference evidence="1 2" key="1">
    <citation type="submission" date="2020-08" db="EMBL/GenBank/DDBJ databases">
        <title>Genome public.</title>
        <authorList>
            <person name="Liu C."/>
            <person name="Sun Q."/>
        </authorList>
    </citation>
    <scope>NUCLEOTIDE SEQUENCE [LARGE SCALE GENOMIC DNA]</scope>
    <source>
        <strain evidence="1 2">NSJ-43</strain>
    </source>
</reference>
<organism evidence="1 2">
    <name type="scientific">Lachnospira hominis</name>
    <name type="common">ex Liu et al. 2021</name>
    <dbReference type="NCBI Taxonomy" id="2763051"/>
    <lineage>
        <taxon>Bacteria</taxon>
        <taxon>Bacillati</taxon>
        <taxon>Bacillota</taxon>
        <taxon>Clostridia</taxon>
        <taxon>Lachnospirales</taxon>
        <taxon>Lachnospiraceae</taxon>
        <taxon>Lachnospira</taxon>
    </lineage>
</organism>
<evidence type="ECO:0000313" key="2">
    <source>
        <dbReference type="Proteomes" id="UP000628463"/>
    </source>
</evidence>
<dbReference type="RefSeq" id="WP_186836776.1">
    <property type="nucleotide sequence ID" value="NZ_JACOPD010000005.1"/>
</dbReference>